<dbReference type="Proteomes" id="UP000564629">
    <property type="component" value="Unassembled WGS sequence"/>
</dbReference>
<dbReference type="Gene3D" id="2.40.110.10">
    <property type="entry name" value="Butyryl-CoA Dehydrogenase, subunit A, domain 2"/>
    <property type="match status" value="1"/>
</dbReference>
<dbReference type="InterPro" id="IPR046373">
    <property type="entry name" value="Acyl-CoA_Oxase/DH_mid-dom_sf"/>
</dbReference>
<dbReference type="GO" id="GO:0033540">
    <property type="term" value="P:fatty acid beta-oxidation using acyl-CoA oxidase"/>
    <property type="evidence" value="ECO:0007669"/>
    <property type="project" value="TreeGrafter"/>
</dbReference>
<reference evidence="15 17" key="2">
    <citation type="submission" date="2020-08" db="EMBL/GenBank/DDBJ databases">
        <title>Sequencing the genomes of 1000 actinobacteria strains.</title>
        <authorList>
            <person name="Klenk H.-P."/>
        </authorList>
    </citation>
    <scope>NUCLEOTIDE SEQUENCE [LARGE SCALE GENOMIC DNA]</scope>
    <source>
        <strain evidence="15 17">DSM 9581</strain>
    </source>
</reference>
<dbReference type="InterPro" id="IPR036250">
    <property type="entry name" value="AcylCo_DH-like_C"/>
</dbReference>
<dbReference type="InterPro" id="IPR009100">
    <property type="entry name" value="AcylCoA_DH/oxidase_NM_dom_sf"/>
</dbReference>
<evidence type="ECO:0000256" key="11">
    <source>
        <dbReference type="SAM" id="MobiDB-lite"/>
    </source>
</evidence>
<evidence type="ECO:0000256" key="2">
    <source>
        <dbReference type="ARBA" id="ARBA00004275"/>
    </source>
</evidence>
<dbReference type="Pfam" id="PF22924">
    <property type="entry name" value="ACOX_C_alpha1"/>
    <property type="match status" value="1"/>
</dbReference>
<dbReference type="FunFam" id="1.20.140.10:FF:000007">
    <property type="entry name" value="Acyl-coenzyme A oxidase"/>
    <property type="match status" value="1"/>
</dbReference>
<dbReference type="SUPFAM" id="SSF56645">
    <property type="entry name" value="Acyl-CoA dehydrogenase NM domain-like"/>
    <property type="match status" value="1"/>
</dbReference>
<dbReference type="InterPro" id="IPR002655">
    <property type="entry name" value="Acyl-CoA_oxidase_C"/>
</dbReference>
<dbReference type="GO" id="GO:0005504">
    <property type="term" value="F:fatty acid binding"/>
    <property type="evidence" value="ECO:0007669"/>
    <property type="project" value="TreeGrafter"/>
</dbReference>
<evidence type="ECO:0000256" key="8">
    <source>
        <dbReference type="ARBA" id="ARBA00023002"/>
    </source>
</evidence>
<evidence type="ECO:0000313" key="17">
    <source>
        <dbReference type="Proteomes" id="UP000564629"/>
    </source>
</evidence>
<comment type="cofactor">
    <cofactor evidence="1">
        <name>FAD</name>
        <dbReference type="ChEBI" id="CHEBI:57692"/>
    </cofactor>
</comment>
<evidence type="ECO:0000313" key="15">
    <source>
        <dbReference type="EMBL" id="MBB5473481.1"/>
    </source>
</evidence>
<dbReference type="FunFam" id="1.20.140.10:FF:000010">
    <property type="entry name" value="Acyl-coenzyme A oxidase"/>
    <property type="match status" value="1"/>
</dbReference>
<dbReference type="RefSeq" id="WP_146832633.1">
    <property type="nucleotide sequence ID" value="NZ_BJVQ01000003.1"/>
</dbReference>
<feature type="compositionally biased region" description="Low complexity" evidence="11">
    <location>
        <begin position="11"/>
        <end position="40"/>
    </location>
</feature>
<keyword evidence="10" id="KW-0576">Peroxisome</keyword>
<proteinExistence type="inferred from homology"/>
<comment type="subcellular location">
    <subcellularLocation>
        <location evidence="2">Peroxisome</location>
    </subcellularLocation>
</comment>
<name>A0A511FAF1_9CELL</name>
<evidence type="ECO:0000256" key="1">
    <source>
        <dbReference type="ARBA" id="ARBA00001974"/>
    </source>
</evidence>
<evidence type="ECO:0000256" key="4">
    <source>
        <dbReference type="ARBA" id="ARBA00012870"/>
    </source>
</evidence>
<keyword evidence="16" id="KW-1185">Reference proteome</keyword>
<feature type="compositionally biased region" description="Basic and acidic residues" evidence="11">
    <location>
        <begin position="698"/>
        <end position="708"/>
    </location>
</feature>
<keyword evidence="9" id="KW-0443">Lipid metabolism</keyword>
<keyword evidence="8 15" id="KW-0560">Oxidoreductase</keyword>
<evidence type="ECO:0000259" key="13">
    <source>
        <dbReference type="Pfam" id="PF22924"/>
    </source>
</evidence>
<evidence type="ECO:0000313" key="14">
    <source>
        <dbReference type="EMBL" id="GEL45237.1"/>
    </source>
</evidence>
<feature type="region of interest" description="Disordered" evidence="11">
    <location>
        <begin position="692"/>
        <end position="725"/>
    </location>
</feature>
<feature type="domain" description="Acyl-CoA oxidase C-alpha1" evidence="13">
    <location>
        <begin position="335"/>
        <end position="494"/>
    </location>
</feature>
<dbReference type="PANTHER" id="PTHR10909">
    <property type="entry name" value="ELECTRON TRANSPORT OXIDOREDUCTASE"/>
    <property type="match status" value="1"/>
</dbReference>
<dbReference type="SUPFAM" id="SSF47203">
    <property type="entry name" value="Acyl-CoA dehydrogenase C-terminal domain-like"/>
    <property type="match status" value="2"/>
</dbReference>
<gene>
    <name evidence="14" type="ORF">CHO01_03530</name>
    <name evidence="15" type="ORF">HNR08_002217</name>
</gene>
<dbReference type="EMBL" id="JACHDN010000001">
    <property type="protein sequence ID" value="MBB5473481.1"/>
    <property type="molecule type" value="Genomic_DNA"/>
</dbReference>
<comment type="caution">
    <text evidence="14">The sequence shown here is derived from an EMBL/GenBank/DDBJ whole genome shotgun (WGS) entry which is preliminary data.</text>
</comment>
<keyword evidence="6" id="KW-0274">FAD</keyword>
<dbReference type="PIRSF" id="PIRSF000168">
    <property type="entry name" value="Acyl-CoA_oxidase"/>
    <property type="match status" value="1"/>
</dbReference>
<feature type="region of interest" description="Disordered" evidence="11">
    <location>
        <begin position="1"/>
        <end position="56"/>
    </location>
</feature>
<dbReference type="GO" id="GO:0071949">
    <property type="term" value="F:FAD binding"/>
    <property type="evidence" value="ECO:0007669"/>
    <property type="project" value="InterPro"/>
</dbReference>
<dbReference type="OrthoDB" id="1144545at2"/>
<dbReference type="GO" id="GO:0055088">
    <property type="term" value="P:lipid homeostasis"/>
    <property type="evidence" value="ECO:0007669"/>
    <property type="project" value="TreeGrafter"/>
</dbReference>
<evidence type="ECO:0000256" key="9">
    <source>
        <dbReference type="ARBA" id="ARBA00023098"/>
    </source>
</evidence>
<dbReference type="InterPro" id="IPR055060">
    <property type="entry name" value="ACOX_C_alpha1"/>
</dbReference>
<dbReference type="EC" id="1.3.3.6" evidence="4"/>
<evidence type="ECO:0000313" key="16">
    <source>
        <dbReference type="Proteomes" id="UP000321723"/>
    </source>
</evidence>
<evidence type="ECO:0000259" key="12">
    <source>
        <dbReference type="Pfam" id="PF01756"/>
    </source>
</evidence>
<evidence type="ECO:0000256" key="7">
    <source>
        <dbReference type="ARBA" id="ARBA00022832"/>
    </source>
</evidence>
<dbReference type="AlphaFoldDB" id="A0A511FAF1"/>
<accession>A0A511FAF1</accession>
<feature type="domain" description="Acyl-CoA oxidase C-terminal" evidence="12">
    <location>
        <begin position="549"/>
        <end position="683"/>
    </location>
</feature>
<sequence>MTSPHALARSAPETAGAPRTTTAPRPTAGPATRPTATVRPSGAGHARHHRDTDPRVDVPALTDVLLGRYADLRRGARDLVAEPRFQKVEGLPAAEHRARVLEQLRALEAEGDVLRAFPSALGGADDHGGYLARFEELVVADPSLQIKAGVQWGLFASAILHLGTAGHHERLLPGAMSVAVPGAFAMTETGHGSDVASIGTTATYDPATEEFVVHTPFRAAWKDYLGNAGQHGTAAVVFAQLVSQGPADPRPVNHGVHAFYVPIRDAATGEFLPGVGGEDDGLKGGLNGIDNGRLWFDHVRVPRADLLDRYGSVAADGTYSSPIASPGRRFFTMLGTLVQGRVSLDGAAVNAAKIGLVIAVTYGNQRRQFAGASPTDEVVLLDYGEHRRRLLPLLAETYAATFAHEHLLAAFDDVFSGRDDTPDSREELETLAAALKPTSTWHALRTLQTAREACGGAGFLTANRLTSLRADLDVYVTFEGDNTVLYQLVGKRLLARYGQQIGGDPAVIARLVAGRAADAALHRMPLARAAQTLVDAGDARRSAGQLRDPHTQRDLLADRVAAMVAELAQALRPARRAAPEVAAQLFDAHQHELVEAARAHAELLQWEAFTRALDTVADAGTRQVLTWLRDLFGLTVIERNLAWYLVNGRLSAGRARTVTSYIERLLLRLRPHAQDLVDAFGYGPEHVRAEIASGAEAARQDEAREAQRAARASGTDPVPEPKPAR</sequence>
<organism evidence="14 16">
    <name type="scientific">Cellulomonas hominis</name>
    <dbReference type="NCBI Taxonomy" id="156981"/>
    <lineage>
        <taxon>Bacteria</taxon>
        <taxon>Bacillati</taxon>
        <taxon>Actinomycetota</taxon>
        <taxon>Actinomycetes</taxon>
        <taxon>Micrococcales</taxon>
        <taxon>Cellulomonadaceae</taxon>
        <taxon>Cellulomonas</taxon>
    </lineage>
</organism>
<dbReference type="InterPro" id="IPR012258">
    <property type="entry name" value="Acyl-CoA_oxidase"/>
</dbReference>
<evidence type="ECO:0000256" key="5">
    <source>
        <dbReference type="ARBA" id="ARBA00022630"/>
    </source>
</evidence>
<keyword evidence="7" id="KW-0276">Fatty acid metabolism</keyword>
<dbReference type="Pfam" id="PF01756">
    <property type="entry name" value="ACOX"/>
    <property type="match status" value="1"/>
</dbReference>
<protein>
    <recommendedName>
        <fullName evidence="4">acyl-CoA oxidase</fullName>
        <ecNumber evidence="4">1.3.3.6</ecNumber>
    </recommendedName>
</protein>
<keyword evidence="5" id="KW-0285">Flavoprotein</keyword>
<dbReference type="EMBL" id="BJVQ01000003">
    <property type="protein sequence ID" value="GEL45237.1"/>
    <property type="molecule type" value="Genomic_DNA"/>
</dbReference>
<evidence type="ECO:0000256" key="3">
    <source>
        <dbReference type="ARBA" id="ARBA00006288"/>
    </source>
</evidence>
<comment type="similarity">
    <text evidence="3">Belongs to the acyl-CoA oxidase family.</text>
</comment>
<dbReference type="FunFam" id="2.40.110.10:FF:000005">
    <property type="entry name" value="Acyl-coenzyme A oxidase"/>
    <property type="match status" value="1"/>
</dbReference>
<dbReference type="Gene3D" id="1.20.140.10">
    <property type="entry name" value="Butyryl-CoA Dehydrogenase, subunit A, domain 3"/>
    <property type="match status" value="2"/>
</dbReference>
<dbReference type="Proteomes" id="UP000321723">
    <property type="component" value="Unassembled WGS sequence"/>
</dbReference>
<evidence type="ECO:0000256" key="10">
    <source>
        <dbReference type="ARBA" id="ARBA00023140"/>
    </source>
</evidence>
<evidence type="ECO:0000256" key="6">
    <source>
        <dbReference type="ARBA" id="ARBA00022827"/>
    </source>
</evidence>
<dbReference type="GO" id="GO:0003997">
    <property type="term" value="F:acyl-CoA oxidase activity"/>
    <property type="evidence" value="ECO:0007669"/>
    <property type="project" value="UniProtKB-EC"/>
</dbReference>
<reference evidence="14 16" key="1">
    <citation type="submission" date="2019-07" db="EMBL/GenBank/DDBJ databases">
        <title>Whole genome shotgun sequence of Cellulomonas hominis NBRC 16055.</title>
        <authorList>
            <person name="Hosoyama A."/>
            <person name="Uohara A."/>
            <person name="Ohji S."/>
            <person name="Ichikawa N."/>
        </authorList>
    </citation>
    <scope>NUCLEOTIDE SEQUENCE [LARGE SCALE GENOMIC DNA]</scope>
    <source>
        <strain evidence="14 16">NBRC 16055</strain>
    </source>
</reference>